<dbReference type="InterPro" id="IPR011009">
    <property type="entry name" value="Kinase-like_dom_sf"/>
</dbReference>
<dbReference type="EC" id="2.7.11.1" evidence="1"/>
<feature type="binding site" evidence="9">
    <location>
        <position position="45"/>
    </location>
    <ligand>
        <name>ATP</name>
        <dbReference type="ChEBI" id="CHEBI:30616"/>
    </ligand>
</feature>
<dbReference type="Gene3D" id="1.10.510.10">
    <property type="entry name" value="Transferase(Phosphotransferase) domain 1"/>
    <property type="match status" value="1"/>
</dbReference>
<dbReference type="PANTHER" id="PTHR24363:SF0">
    <property type="entry name" value="SERINE_THREONINE KINASE LIKE DOMAIN CONTAINING 1"/>
    <property type="match status" value="1"/>
</dbReference>
<comment type="catalytic activity">
    <reaction evidence="8">
        <text>L-seryl-[protein] + ATP = O-phospho-L-seryl-[protein] + ADP + H(+)</text>
        <dbReference type="Rhea" id="RHEA:17989"/>
        <dbReference type="Rhea" id="RHEA-COMP:9863"/>
        <dbReference type="Rhea" id="RHEA-COMP:11604"/>
        <dbReference type="ChEBI" id="CHEBI:15378"/>
        <dbReference type="ChEBI" id="CHEBI:29999"/>
        <dbReference type="ChEBI" id="CHEBI:30616"/>
        <dbReference type="ChEBI" id="CHEBI:83421"/>
        <dbReference type="ChEBI" id="CHEBI:456216"/>
        <dbReference type="EC" id="2.7.11.1"/>
    </reaction>
</comment>
<keyword evidence="4 9" id="KW-0547">Nucleotide-binding</keyword>
<keyword evidence="11" id="KW-0614">Plasmid</keyword>
<dbReference type="eggNOG" id="COG0515">
    <property type="taxonomic scope" value="Bacteria"/>
</dbReference>
<evidence type="ECO:0000256" key="7">
    <source>
        <dbReference type="ARBA" id="ARBA00047899"/>
    </source>
</evidence>
<evidence type="ECO:0000256" key="9">
    <source>
        <dbReference type="PROSITE-ProRule" id="PRU10141"/>
    </source>
</evidence>
<dbReference type="HOGENOM" id="CLU_000288_135_5_3"/>
<dbReference type="PANTHER" id="PTHR24363">
    <property type="entry name" value="SERINE/THREONINE PROTEIN KINASE"/>
    <property type="match status" value="1"/>
</dbReference>
<dbReference type="Pfam" id="PF00069">
    <property type="entry name" value="Pkinase"/>
    <property type="match status" value="1"/>
</dbReference>
<geneLocation type="plasmid" evidence="11 12">
    <name>pP742401</name>
</geneLocation>
<evidence type="ECO:0000313" key="12">
    <source>
        <dbReference type="Proteomes" id="UP000002384"/>
    </source>
</evidence>
<dbReference type="PROSITE" id="PS50011">
    <property type="entry name" value="PROTEIN_KINASE_DOM"/>
    <property type="match status" value="1"/>
</dbReference>
<evidence type="ECO:0000259" key="10">
    <source>
        <dbReference type="PROSITE" id="PS50011"/>
    </source>
</evidence>
<dbReference type="Proteomes" id="UP000002384">
    <property type="component" value="Plasmid pP742401"/>
</dbReference>
<dbReference type="SUPFAM" id="SSF56112">
    <property type="entry name" value="Protein kinase-like (PK-like)"/>
    <property type="match status" value="1"/>
</dbReference>
<feature type="domain" description="Protein kinase" evidence="10">
    <location>
        <begin position="14"/>
        <end position="285"/>
    </location>
</feature>
<gene>
    <name evidence="11" type="ordered locus">PCC7424_5817</name>
</gene>
<dbReference type="InterPro" id="IPR000719">
    <property type="entry name" value="Prot_kinase_dom"/>
</dbReference>
<dbReference type="KEGG" id="cyc:PCC7424_5817"/>
<evidence type="ECO:0000256" key="4">
    <source>
        <dbReference type="ARBA" id="ARBA00022741"/>
    </source>
</evidence>
<evidence type="ECO:0000256" key="5">
    <source>
        <dbReference type="ARBA" id="ARBA00022777"/>
    </source>
</evidence>
<dbReference type="EMBL" id="CP001292">
    <property type="protein sequence ID" value="ACK73876.1"/>
    <property type="molecule type" value="Genomic_DNA"/>
</dbReference>
<evidence type="ECO:0000256" key="2">
    <source>
        <dbReference type="ARBA" id="ARBA00022527"/>
    </source>
</evidence>
<dbReference type="PROSITE" id="PS00107">
    <property type="entry name" value="PROTEIN_KINASE_ATP"/>
    <property type="match status" value="1"/>
</dbReference>
<dbReference type="OrthoDB" id="437733at2"/>
<reference evidence="12" key="1">
    <citation type="journal article" date="2011" name="MBio">
        <title>Novel metabolic attributes of the genus Cyanothece, comprising a group of unicellular nitrogen-fixing Cyanobacteria.</title>
        <authorList>
            <person name="Bandyopadhyay A."/>
            <person name="Elvitigala T."/>
            <person name="Welsh E."/>
            <person name="Stockel J."/>
            <person name="Liberton M."/>
            <person name="Min H."/>
            <person name="Sherman L.A."/>
            <person name="Pakrasi H.B."/>
        </authorList>
    </citation>
    <scope>NUCLEOTIDE SEQUENCE [LARGE SCALE GENOMIC DNA]</scope>
    <source>
        <strain evidence="12">PCC 7424</strain>
        <plasmid evidence="12">pP742401</plasmid>
    </source>
</reference>
<dbReference type="GO" id="GO:0004674">
    <property type="term" value="F:protein serine/threonine kinase activity"/>
    <property type="evidence" value="ECO:0007669"/>
    <property type="project" value="UniProtKB-KW"/>
</dbReference>
<evidence type="ECO:0000313" key="11">
    <source>
        <dbReference type="EMBL" id="ACK73876.1"/>
    </source>
</evidence>
<keyword evidence="5 11" id="KW-0418">Kinase</keyword>
<organism evidence="11 12">
    <name type="scientific">Gloeothece citriformis (strain PCC 7424)</name>
    <name type="common">Cyanothece sp. (strain PCC 7424)</name>
    <dbReference type="NCBI Taxonomy" id="65393"/>
    <lineage>
        <taxon>Bacteria</taxon>
        <taxon>Bacillati</taxon>
        <taxon>Cyanobacteriota</taxon>
        <taxon>Cyanophyceae</taxon>
        <taxon>Oscillatoriophycideae</taxon>
        <taxon>Chroococcales</taxon>
        <taxon>Aphanothecaceae</taxon>
        <taxon>Gloeothece</taxon>
        <taxon>Gloeothece citriformis</taxon>
    </lineage>
</organism>
<dbReference type="InterPro" id="IPR017441">
    <property type="entry name" value="Protein_kinase_ATP_BS"/>
</dbReference>
<evidence type="ECO:0000256" key="6">
    <source>
        <dbReference type="ARBA" id="ARBA00022840"/>
    </source>
</evidence>
<keyword evidence="2 11" id="KW-0723">Serine/threonine-protein kinase</keyword>
<evidence type="ECO:0000256" key="3">
    <source>
        <dbReference type="ARBA" id="ARBA00022679"/>
    </source>
</evidence>
<evidence type="ECO:0000256" key="1">
    <source>
        <dbReference type="ARBA" id="ARBA00012513"/>
    </source>
</evidence>
<evidence type="ECO:0000256" key="8">
    <source>
        <dbReference type="ARBA" id="ARBA00048679"/>
    </source>
</evidence>
<accession>B7KM54</accession>
<name>B7KM54_GLOC7</name>
<dbReference type="SMART" id="SM00220">
    <property type="entry name" value="S_TKc"/>
    <property type="match status" value="1"/>
</dbReference>
<dbReference type="CDD" id="cd14014">
    <property type="entry name" value="STKc_PknB_like"/>
    <property type="match status" value="1"/>
</dbReference>
<dbReference type="AlphaFoldDB" id="B7KM54"/>
<keyword evidence="12" id="KW-1185">Reference proteome</keyword>
<dbReference type="GO" id="GO:0005524">
    <property type="term" value="F:ATP binding"/>
    <property type="evidence" value="ECO:0007669"/>
    <property type="project" value="UniProtKB-UniRule"/>
</dbReference>
<sequence length="384" mass="43426">MSGLSEGSLIANRYKIVRELGEGNFGKTYMAKDLHKPNHPLCVVKQFKPLQSEHGTFRTALRLFNQEAAILQQLGSHPDIPNLDAFFEENNNLYLVQEYIDGNVLSEEIIIGQPWQEEEIIKLLKQILIPLKYVHEKNIVHRDLKPDNLMRRAENGHIVLIDFGAVKQISQEIKKQGTVIGTIGYMPPEQYEGTTAKSCDVYALGVIVIEALTGKKIKEFTGPIQALDSVHHISDGLKNIILKMTRRNDQERYGDEIQKKANYGKQKEPDYTEFKKIVQRVEEILVCTDFNKNPVTLACNGNWKTIEGTINGVSLQDNNLLVKLSANSQIYNISVSLDITQEIFGSNKLTEIQGKSVVVKTNQMSRDNKITVEQPAQLKILNDK</sequence>
<comment type="catalytic activity">
    <reaction evidence="7">
        <text>L-threonyl-[protein] + ATP = O-phospho-L-threonyl-[protein] + ADP + H(+)</text>
        <dbReference type="Rhea" id="RHEA:46608"/>
        <dbReference type="Rhea" id="RHEA-COMP:11060"/>
        <dbReference type="Rhea" id="RHEA-COMP:11605"/>
        <dbReference type="ChEBI" id="CHEBI:15378"/>
        <dbReference type="ChEBI" id="CHEBI:30013"/>
        <dbReference type="ChEBI" id="CHEBI:30616"/>
        <dbReference type="ChEBI" id="CHEBI:61977"/>
        <dbReference type="ChEBI" id="CHEBI:456216"/>
        <dbReference type="EC" id="2.7.11.1"/>
    </reaction>
</comment>
<dbReference type="RefSeq" id="WP_012599775.1">
    <property type="nucleotide sequence ID" value="NC_011738.1"/>
</dbReference>
<proteinExistence type="predicted"/>
<keyword evidence="6 9" id="KW-0067">ATP-binding</keyword>
<protein>
    <recommendedName>
        <fullName evidence="1">non-specific serine/threonine protein kinase</fullName>
        <ecNumber evidence="1">2.7.11.1</ecNumber>
    </recommendedName>
</protein>
<keyword evidence="3" id="KW-0808">Transferase</keyword>